<dbReference type="CDD" id="cd05379">
    <property type="entry name" value="CAP_bacterial"/>
    <property type="match status" value="1"/>
</dbReference>
<dbReference type="SUPFAM" id="SSF55797">
    <property type="entry name" value="PR-1-like"/>
    <property type="match status" value="1"/>
</dbReference>
<feature type="domain" description="SCP" evidence="1">
    <location>
        <begin position="59"/>
        <end position="157"/>
    </location>
</feature>
<evidence type="ECO:0000313" key="2">
    <source>
        <dbReference type="EMBL" id="GGG63289.1"/>
    </source>
</evidence>
<dbReference type="PANTHER" id="PTHR31157">
    <property type="entry name" value="SCP DOMAIN-CONTAINING PROTEIN"/>
    <property type="match status" value="1"/>
</dbReference>
<organism evidence="2 3">
    <name type="scientific">Salipiger pallidus</name>
    <dbReference type="NCBI Taxonomy" id="1775170"/>
    <lineage>
        <taxon>Bacteria</taxon>
        <taxon>Pseudomonadati</taxon>
        <taxon>Pseudomonadota</taxon>
        <taxon>Alphaproteobacteria</taxon>
        <taxon>Rhodobacterales</taxon>
        <taxon>Roseobacteraceae</taxon>
        <taxon>Salipiger</taxon>
    </lineage>
</organism>
<dbReference type="RefSeq" id="WP_188788818.1">
    <property type="nucleotide sequence ID" value="NZ_BMJV01000001.1"/>
</dbReference>
<reference evidence="2" key="1">
    <citation type="journal article" date="2014" name="Int. J. Syst. Evol. Microbiol.">
        <title>Complete genome sequence of Corynebacterium casei LMG S-19264T (=DSM 44701T), isolated from a smear-ripened cheese.</title>
        <authorList>
            <consortium name="US DOE Joint Genome Institute (JGI-PGF)"/>
            <person name="Walter F."/>
            <person name="Albersmeier A."/>
            <person name="Kalinowski J."/>
            <person name="Ruckert C."/>
        </authorList>
    </citation>
    <scope>NUCLEOTIDE SEQUENCE</scope>
    <source>
        <strain evidence="2">CGMCC 1.15762</strain>
    </source>
</reference>
<reference evidence="2" key="2">
    <citation type="submission" date="2020-09" db="EMBL/GenBank/DDBJ databases">
        <authorList>
            <person name="Sun Q."/>
            <person name="Zhou Y."/>
        </authorList>
    </citation>
    <scope>NUCLEOTIDE SEQUENCE</scope>
    <source>
        <strain evidence="2">CGMCC 1.15762</strain>
    </source>
</reference>
<name>A0A8J2ZH17_9RHOB</name>
<dbReference type="InterPro" id="IPR014044">
    <property type="entry name" value="CAP_dom"/>
</dbReference>
<dbReference type="EMBL" id="BMJV01000001">
    <property type="protein sequence ID" value="GGG63289.1"/>
    <property type="molecule type" value="Genomic_DNA"/>
</dbReference>
<evidence type="ECO:0000313" key="3">
    <source>
        <dbReference type="Proteomes" id="UP000617145"/>
    </source>
</evidence>
<dbReference type="PANTHER" id="PTHR31157:SF1">
    <property type="entry name" value="SCP DOMAIN-CONTAINING PROTEIN"/>
    <property type="match status" value="1"/>
</dbReference>
<proteinExistence type="predicted"/>
<sequence>MSLNEHKSRRSVLRGLTSLPLLAGAGGVLSACGASVQPTPDVELDGRSLPADVRETGSINAFRASQGLGAIEPDATLQRIAALHAQDMQRMGQMSHRGSDGSTLKMRLQRQGYRFRNAVENVGWSDRGMDHVIDMWIDSPGHRRNMLLKSGEEYGLAGSGVYWALVVAEPR</sequence>
<dbReference type="Pfam" id="PF00188">
    <property type="entry name" value="CAP"/>
    <property type="match status" value="1"/>
</dbReference>
<accession>A0A8J2ZH17</accession>
<dbReference type="InterPro" id="IPR035940">
    <property type="entry name" value="CAP_sf"/>
</dbReference>
<dbReference type="AlphaFoldDB" id="A0A8J2ZH17"/>
<keyword evidence="3" id="KW-1185">Reference proteome</keyword>
<evidence type="ECO:0000259" key="1">
    <source>
        <dbReference type="Pfam" id="PF00188"/>
    </source>
</evidence>
<dbReference type="Proteomes" id="UP000617145">
    <property type="component" value="Unassembled WGS sequence"/>
</dbReference>
<dbReference type="PROSITE" id="PS51257">
    <property type="entry name" value="PROKAR_LIPOPROTEIN"/>
    <property type="match status" value="1"/>
</dbReference>
<dbReference type="Gene3D" id="3.40.33.10">
    <property type="entry name" value="CAP"/>
    <property type="match status" value="1"/>
</dbReference>
<comment type="caution">
    <text evidence="2">The sequence shown here is derived from an EMBL/GenBank/DDBJ whole genome shotgun (WGS) entry which is preliminary data.</text>
</comment>
<gene>
    <name evidence="2" type="ORF">GCM10011415_07120</name>
</gene>
<protein>
    <recommendedName>
        <fullName evidence="1">SCP domain-containing protein</fullName>
    </recommendedName>
</protein>